<keyword evidence="2" id="KW-1185">Reference proteome</keyword>
<dbReference type="EMBL" id="QNUK01000025">
    <property type="protein sequence ID" value="KAF5907059.1"/>
    <property type="molecule type" value="Genomic_DNA"/>
</dbReference>
<dbReference type="AlphaFoldDB" id="A0A8J4UNI2"/>
<sequence length="74" mass="8746">MCLPQFFHSNLIQRASRRSSWLEPMWRCLTCIHCLPAARHVAWTDLYIGPTLSLSFTTETQRYGKKRMCEDILE</sequence>
<gene>
    <name evidence="1" type="primary">lutB</name>
    <name evidence="1" type="ORF">DAT39_003255</name>
</gene>
<evidence type="ECO:0000313" key="1">
    <source>
        <dbReference type="EMBL" id="KAF5907059.1"/>
    </source>
</evidence>
<name>A0A8J4UNI2_CLAMG</name>
<feature type="non-terminal residue" evidence="1">
    <location>
        <position position="74"/>
    </location>
</feature>
<dbReference type="Proteomes" id="UP000727407">
    <property type="component" value="Unassembled WGS sequence"/>
</dbReference>
<comment type="caution">
    <text evidence="1">The sequence shown here is derived from an EMBL/GenBank/DDBJ whole genome shotgun (WGS) entry which is preliminary data.</text>
</comment>
<proteinExistence type="predicted"/>
<organism evidence="1 2">
    <name type="scientific">Clarias magur</name>
    <name type="common">Asian catfish</name>
    <name type="synonym">Macropteronotus magur</name>
    <dbReference type="NCBI Taxonomy" id="1594786"/>
    <lineage>
        <taxon>Eukaryota</taxon>
        <taxon>Metazoa</taxon>
        <taxon>Chordata</taxon>
        <taxon>Craniata</taxon>
        <taxon>Vertebrata</taxon>
        <taxon>Euteleostomi</taxon>
        <taxon>Actinopterygii</taxon>
        <taxon>Neopterygii</taxon>
        <taxon>Teleostei</taxon>
        <taxon>Ostariophysi</taxon>
        <taxon>Siluriformes</taxon>
        <taxon>Clariidae</taxon>
        <taxon>Clarias</taxon>
    </lineage>
</organism>
<reference evidence="1" key="1">
    <citation type="submission" date="2020-07" db="EMBL/GenBank/DDBJ databases">
        <title>Clarias magur genome sequencing, assembly and annotation.</title>
        <authorList>
            <person name="Kushwaha B."/>
            <person name="Kumar R."/>
            <person name="Das P."/>
            <person name="Joshi C.G."/>
            <person name="Kumar D."/>
            <person name="Nagpure N.S."/>
            <person name="Pandey M."/>
            <person name="Agarwal S."/>
            <person name="Srivastava S."/>
            <person name="Singh M."/>
            <person name="Sahoo L."/>
            <person name="Jayasankar P."/>
            <person name="Meher P.K."/>
            <person name="Koringa P.G."/>
            <person name="Iquebal M.A."/>
            <person name="Das S.P."/>
            <person name="Bit A."/>
            <person name="Patnaik S."/>
            <person name="Patel N."/>
            <person name="Shah T.M."/>
            <person name="Hinsu A."/>
            <person name="Jena J.K."/>
        </authorList>
    </citation>
    <scope>NUCLEOTIDE SEQUENCE</scope>
    <source>
        <strain evidence="1">CIFAMagur01</strain>
        <tissue evidence="1">Testis</tissue>
    </source>
</reference>
<accession>A0A8J4UNI2</accession>
<protein>
    <submittedName>
        <fullName evidence="1">SET domain-containing protein SmydA-8, isoform B</fullName>
    </submittedName>
</protein>
<evidence type="ECO:0000313" key="2">
    <source>
        <dbReference type="Proteomes" id="UP000727407"/>
    </source>
</evidence>